<evidence type="ECO:0000313" key="2">
    <source>
        <dbReference type="WBParaSite" id="ALUE_0000174101-mRNA-1"/>
    </source>
</evidence>
<organism evidence="1 2">
    <name type="scientific">Ascaris lumbricoides</name>
    <name type="common">Giant roundworm</name>
    <dbReference type="NCBI Taxonomy" id="6252"/>
    <lineage>
        <taxon>Eukaryota</taxon>
        <taxon>Metazoa</taxon>
        <taxon>Ecdysozoa</taxon>
        <taxon>Nematoda</taxon>
        <taxon>Chromadorea</taxon>
        <taxon>Rhabditida</taxon>
        <taxon>Spirurina</taxon>
        <taxon>Ascaridomorpha</taxon>
        <taxon>Ascaridoidea</taxon>
        <taxon>Ascarididae</taxon>
        <taxon>Ascaris</taxon>
    </lineage>
</organism>
<dbReference type="AlphaFoldDB" id="A0A0M3HJP6"/>
<reference evidence="2" key="1">
    <citation type="submission" date="2017-02" db="UniProtKB">
        <authorList>
            <consortium name="WormBaseParasite"/>
        </authorList>
    </citation>
    <scope>IDENTIFICATION</scope>
</reference>
<sequence length="51" mass="5507">MLTNSGGDNASIRLIQSCSNRISSSRSNIGGKLKGIFTNRDDFNSCVDRSI</sequence>
<dbReference type="Proteomes" id="UP000036681">
    <property type="component" value="Unplaced"/>
</dbReference>
<dbReference type="WBParaSite" id="ALUE_0000174101-mRNA-1">
    <property type="protein sequence ID" value="ALUE_0000174101-mRNA-1"/>
    <property type="gene ID" value="ALUE_0000174101"/>
</dbReference>
<evidence type="ECO:0000313" key="1">
    <source>
        <dbReference type="Proteomes" id="UP000036681"/>
    </source>
</evidence>
<keyword evidence="1" id="KW-1185">Reference proteome</keyword>
<proteinExistence type="predicted"/>
<protein>
    <submittedName>
        <fullName evidence="2">Uncharacterized protein</fullName>
    </submittedName>
</protein>
<accession>A0A0M3HJP6</accession>
<name>A0A0M3HJP6_ASCLU</name>